<accession>A0ABN5ILC2</accession>
<dbReference type="Proteomes" id="UP000238304">
    <property type="component" value="Chromosome"/>
</dbReference>
<evidence type="ECO:0000313" key="4">
    <source>
        <dbReference type="Proteomes" id="UP000238304"/>
    </source>
</evidence>
<evidence type="ECO:0000256" key="2">
    <source>
        <dbReference type="SAM" id="SignalP"/>
    </source>
</evidence>
<feature type="signal peptide" evidence="2">
    <location>
        <begin position="1"/>
        <end position="22"/>
    </location>
</feature>
<evidence type="ECO:0008006" key="5">
    <source>
        <dbReference type="Google" id="ProtNLM"/>
    </source>
</evidence>
<feature type="compositionally biased region" description="Basic and acidic residues" evidence="1">
    <location>
        <begin position="291"/>
        <end position="302"/>
    </location>
</feature>
<feature type="compositionally biased region" description="Low complexity" evidence="1">
    <location>
        <begin position="375"/>
        <end position="439"/>
    </location>
</feature>
<reference evidence="3 4" key="1">
    <citation type="submission" date="2018-02" db="EMBL/GenBank/DDBJ databases">
        <authorList>
            <person name="Holder M.E."/>
            <person name="Ajami N.J."/>
            <person name="Petrosino J.F."/>
        </authorList>
    </citation>
    <scope>NUCLEOTIDE SEQUENCE [LARGE SCALE GENOMIC DNA]</scope>
    <source>
        <strain evidence="3 4">ATCC 33285</strain>
    </source>
</reference>
<protein>
    <recommendedName>
        <fullName evidence="5">Vitellogenin II</fullName>
    </recommendedName>
</protein>
<gene>
    <name evidence="3" type="ORF">C4H11_11095</name>
</gene>
<feature type="compositionally biased region" description="Gly residues" evidence="1">
    <location>
        <begin position="440"/>
        <end position="449"/>
    </location>
</feature>
<organism evidence="3 4">
    <name type="scientific">Bacteroides zoogleoformans</name>
    <dbReference type="NCBI Taxonomy" id="28119"/>
    <lineage>
        <taxon>Bacteria</taxon>
        <taxon>Pseudomonadati</taxon>
        <taxon>Bacteroidota</taxon>
        <taxon>Bacteroidia</taxon>
        <taxon>Bacteroidales</taxon>
        <taxon>Bacteroidaceae</taxon>
        <taxon>Bacteroides</taxon>
    </lineage>
</organism>
<keyword evidence="4" id="KW-1185">Reference proteome</keyword>
<feature type="chain" id="PRO_5045357366" description="Vitellogenin II" evidence="2">
    <location>
        <begin position="23"/>
        <end position="464"/>
    </location>
</feature>
<name>A0ABN5ILC2_9BACE</name>
<evidence type="ECO:0000256" key="1">
    <source>
        <dbReference type="SAM" id="MobiDB-lite"/>
    </source>
</evidence>
<sequence>MKKIVFLSLFALCLPWTLVAQSVDDDLYYVPSKKKKEVRQEKKATEPTEEIVIKSDAPATVYSSRGNTTVVVKGRKGNVRDVDEYNRRYDSRKNDFVMKNDTLYIEEKEQPEPDGEWVGGRFEGSEDDYEYATRIIRFRNPRYAISISSPLYWDVVYGLNSWEWNVYTDGLYAYAFPTFTNRLWWDWRYNSYGWWGGYPYYGWGWNGWYGPDWHFGFSWGGWYGGSWWGYHHYYPPYYGGWYHGGDYWGGGYGRDRRSVYTNRRSSGPSHVYRNNVGSTRRSSQYINSGETARRSLQNDRENAGYIRRSASDGTRRVIGTRSSSSSSSEVRREAAGRMDASSTRRSVYTRPSSTRRNSYGDNVESTRRTMDVNRSSEFSRSYSTESSPRRSSSYSRGSSETRSYSNDNNTTRRSYNDTRSYSNSRSSSDFSSGSSSRSFSGGGSSGGGGETRRSSSGGGSTRRR</sequence>
<evidence type="ECO:0000313" key="3">
    <source>
        <dbReference type="EMBL" id="AVM53401.1"/>
    </source>
</evidence>
<feature type="region of interest" description="Disordered" evidence="1">
    <location>
        <begin position="282"/>
        <end position="464"/>
    </location>
</feature>
<keyword evidence="2" id="KW-0732">Signal</keyword>
<feature type="compositionally biased region" description="Low complexity" evidence="1">
    <location>
        <begin position="316"/>
        <end position="328"/>
    </location>
</feature>
<dbReference type="RefSeq" id="WP_106042030.1">
    <property type="nucleotide sequence ID" value="NZ_CP027231.1"/>
</dbReference>
<dbReference type="EMBL" id="CP027231">
    <property type="protein sequence ID" value="AVM53401.1"/>
    <property type="molecule type" value="Genomic_DNA"/>
</dbReference>
<feature type="compositionally biased region" description="Polar residues" evidence="1">
    <location>
        <begin position="340"/>
        <end position="360"/>
    </location>
</feature>
<proteinExistence type="predicted"/>